<reference evidence="4 6" key="1">
    <citation type="submission" date="2015-09" db="EMBL/GenBank/DDBJ databases">
        <title>Draft genome sequence of Thermus scotoductus strain K1 isolated from a geothermal spring in Nagorno-Karabakh, Armenia.</title>
        <authorList>
            <person name="Saghatelyan A."/>
            <person name="Poghosyan L."/>
            <person name="Panosyan H."/>
            <person name="Birkeland N.-K."/>
        </authorList>
    </citation>
    <scope>NUCLEOTIDE SEQUENCE [LARGE SCALE GENOMIC DNA]</scope>
    <source>
        <strain evidence="4 6">K1</strain>
    </source>
</reference>
<organism evidence="4 6">
    <name type="scientific">Thermus scotoductus</name>
    <dbReference type="NCBI Taxonomy" id="37636"/>
    <lineage>
        <taxon>Bacteria</taxon>
        <taxon>Thermotogati</taxon>
        <taxon>Deinococcota</taxon>
        <taxon>Deinococci</taxon>
        <taxon>Thermales</taxon>
        <taxon>Thermaceae</taxon>
        <taxon>Thermus</taxon>
    </lineage>
</organism>
<comment type="similarity">
    <text evidence="1">Belongs to the bacterial solute-binding protein 1 family.</text>
</comment>
<dbReference type="EMBL" id="LJJR01000005">
    <property type="protein sequence ID" value="KPD32686.1"/>
    <property type="molecule type" value="Genomic_DNA"/>
</dbReference>
<reference evidence="5 7" key="2">
    <citation type="journal article" date="2019" name="Extremophiles">
        <title>Biogeography of thermophiles and predominance of Thermus scotoductus in domestic water heaters.</title>
        <authorList>
            <person name="Wilpiszeski R.L."/>
            <person name="Zhang Z."/>
            <person name="House C.H."/>
        </authorList>
    </citation>
    <scope>NUCLEOTIDE SEQUENCE [LARGE SCALE GENOMIC DNA]</scope>
    <source>
        <strain evidence="5 7">14_S14</strain>
    </source>
</reference>
<dbReference type="PANTHER" id="PTHR43649:SF34">
    <property type="entry name" value="ABC TRANSPORTER PERIPLASMIC-BINDING PROTEIN YCJN-RELATED"/>
    <property type="match status" value="1"/>
</dbReference>
<dbReference type="PANTHER" id="PTHR43649">
    <property type="entry name" value="ARABINOSE-BINDING PROTEIN-RELATED"/>
    <property type="match status" value="1"/>
</dbReference>
<protein>
    <submittedName>
        <fullName evidence="4">ABC transporter substrate-binding protein</fullName>
    </submittedName>
</protein>
<evidence type="ECO:0000256" key="1">
    <source>
        <dbReference type="ARBA" id="ARBA00008520"/>
    </source>
</evidence>
<dbReference type="Proteomes" id="UP000053099">
    <property type="component" value="Unassembled WGS sequence"/>
</dbReference>
<sequence>MRRREFLKKAGVGLAASALWGSALVRAQAGPVIRVAGDSTAVGEGGRWMKEMVEAWGKKTGTRVEYIDSPADTNDRLALYQQYWAAKSPDVDVYMIDVIWPGIVTPHAADLKQYFSDNELKEFFPRIVQNNTIRGKLTSIPFFTDAGILYYRKDLLDKYGFKNPPRTWAELEQMAQKVMEGERKAGNRDFWGFVFQGKAYEGLTCDALEWIYSHRGGRIIEPDGTISINNGRAALALNTVRRFVGTIAPSGVTSYAEEEARNVWQQGNSLFMRNWPYAYALGQAEGSAIRGKFGVTVLPKGGADAPNAATLGGWQLMVSAYSRYPKESADLVRYLASYEVQKDNAIRLSRLPTRPALYTDRGVLARNPWFRDLLPVFQNAVSRPSDVAGAKYNQVSEAIWTEVHSVLTGKKTGEMAVRDLEGRLRRILR</sequence>
<comment type="caution">
    <text evidence="4">The sequence shown here is derived from an EMBL/GenBank/DDBJ whole genome shotgun (WGS) entry which is preliminary data.</text>
</comment>
<dbReference type="InterPro" id="IPR050490">
    <property type="entry name" value="Bact_solute-bd_prot1"/>
</dbReference>
<accession>A0A0N0IRI4</accession>
<dbReference type="RefSeq" id="WP_054391646.1">
    <property type="nucleotide sequence ID" value="NZ_PEMJ01000370.1"/>
</dbReference>
<dbReference type="Gene3D" id="3.40.190.10">
    <property type="entry name" value="Periplasmic binding protein-like II"/>
    <property type="match status" value="2"/>
</dbReference>
<dbReference type="AlphaFoldDB" id="A0A0N0IRI4"/>
<proteinExistence type="inferred from homology"/>
<dbReference type="Pfam" id="PF01547">
    <property type="entry name" value="SBP_bac_1"/>
    <property type="match status" value="1"/>
</dbReference>
<keyword evidence="2" id="KW-0813">Transport</keyword>
<dbReference type="CDD" id="cd14750">
    <property type="entry name" value="PBP2_TMBP"/>
    <property type="match status" value="1"/>
</dbReference>
<evidence type="ECO:0000313" key="7">
    <source>
        <dbReference type="Proteomes" id="UP000287155"/>
    </source>
</evidence>
<evidence type="ECO:0000256" key="3">
    <source>
        <dbReference type="ARBA" id="ARBA00022729"/>
    </source>
</evidence>
<evidence type="ECO:0000313" key="4">
    <source>
        <dbReference type="EMBL" id="KPD32686.1"/>
    </source>
</evidence>
<dbReference type="Proteomes" id="UP000287155">
    <property type="component" value="Unassembled WGS sequence"/>
</dbReference>
<dbReference type="PROSITE" id="PS51318">
    <property type="entry name" value="TAT"/>
    <property type="match status" value="1"/>
</dbReference>
<dbReference type="EMBL" id="PEMJ01000370">
    <property type="protein sequence ID" value="RTI10761.1"/>
    <property type="molecule type" value="Genomic_DNA"/>
</dbReference>
<evidence type="ECO:0000313" key="6">
    <source>
        <dbReference type="Proteomes" id="UP000053099"/>
    </source>
</evidence>
<dbReference type="InterPro" id="IPR006311">
    <property type="entry name" value="TAT_signal"/>
</dbReference>
<keyword evidence="3" id="KW-0732">Signal</keyword>
<evidence type="ECO:0000313" key="5">
    <source>
        <dbReference type="EMBL" id="RTI10761.1"/>
    </source>
</evidence>
<dbReference type="PATRIC" id="fig|37636.3.peg.2061"/>
<name>A0A0N0IRI4_THESC</name>
<evidence type="ECO:0000256" key="2">
    <source>
        <dbReference type="ARBA" id="ARBA00022448"/>
    </source>
</evidence>
<gene>
    <name evidence="4" type="ORF">AN926_02200</name>
    <name evidence="5" type="ORF">CSW27_13735</name>
</gene>
<dbReference type="SUPFAM" id="SSF53850">
    <property type="entry name" value="Periplasmic binding protein-like II"/>
    <property type="match status" value="1"/>
</dbReference>
<dbReference type="InterPro" id="IPR006059">
    <property type="entry name" value="SBP"/>
</dbReference>